<organism evidence="1 2">
    <name type="scientific">Fertoeibacter niger</name>
    <dbReference type="NCBI Taxonomy" id="2656921"/>
    <lineage>
        <taxon>Bacteria</taxon>
        <taxon>Pseudomonadati</taxon>
        <taxon>Pseudomonadota</taxon>
        <taxon>Alphaproteobacteria</taxon>
        <taxon>Rhodobacterales</taxon>
        <taxon>Paracoccaceae</taxon>
        <taxon>Fertoeibacter</taxon>
    </lineage>
</organism>
<evidence type="ECO:0000313" key="1">
    <source>
        <dbReference type="EMBL" id="NUB43118.1"/>
    </source>
</evidence>
<protein>
    <submittedName>
        <fullName evidence="1">N-(5'-phosphoribosyl)anthranilate isomerase</fullName>
    </submittedName>
</protein>
<gene>
    <name evidence="1" type="ORF">GEU84_001875</name>
</gene>
<proteinExistence type="predicted"/>
<reference evidence="1" key="1">
    <citation type="submission" date="2020-05" db="EMBL/GenBank/DDBJ databases">
        <title>Fertoebacter nigrum gen. nov., sp. nov., a new member of the family Rhodobacteraceae.</title>
        <authorList>
            <person name="Szuroczki S."/>
            <person name="Abbaszade G."/>
            <person name="Buni D."/>
            <person name="Schumann P."/>
            <person name="Toth E."/>
        </authorList>
    </citation>
    <scope>NUCLEOTIDE SEQUENCE</scope>
    <source>
        <strain evidence="1">RG-N-1a</strain>
    </source>
</reference>
<name>A0A8X8H098_9RHOB</name>
<keyword evidence="2" id="KW-1185">Reference proteome</keyword>
<dbReference type="AlphaFoldDB" id="A0A8X8H098"/>
<dbReference type="EMBL" id="WHUT02000001">
    <property type="protein sequence ID" value="NUB43118.1"/>
    <property type="molecule type" value="Genomic_DNA"/>
</dbReference>
<dbReference type="RefSeq" id="WP_152823792.1">
    <property type="nucleotide sequence ID" value="NZ_WHUT02000001.1"/>
</dbReference>
<sequence>MSLVIRTTTPDAWIAEIFSAKSALSGRVIRRNRAWVDREVGRARFVAEVRQRGFHLLETADQLIVVCHSGPIHMHF</sequence>
<evidence type="ECO:0000313" key="2">
    <source>
        <dbReference type="Proteomes" id="UP000484076"/>
    </source>
</evidence>
<accession>A0A8X8H098</accession>
<dbReference type="GO" id="GO:0016853">
    <property type="term" value="F:isomerase activity"/>
    <property type="evidence" value="ECO:0007669"/>
    <property type="project" value="UniProtKB-KW"/>
</dbReference>
<keyword evidence="1" id="KW-0413">Isomerase</keyword>
<comment type="caution">
    <text evidence="1">The sequence shown here is derived from an EMBL/GenBank/DDBJ whole genome shotgun (WGS) entry which is preliminary data.</text>
</comment>
<dbReference type="Proteomes" id="UP000484076">
    <property type="component" value="Unassembled WGS sequence"/>
</dbReference>